<evidence type="ECO:0000256" key="3">
    <source>
        <dbReference type="ARBA" id="ARBA00023204"/>
    </source>
</evidence>
<dbReference type="PANTHER" id="PTHR12159">
    <property type="entry name" value="G/T AND G/U MISMATCH-SPECIFIC DNA GLYCOSYLASE"/>
    <property type="match status" value="1"/>
</dbReference>
<dbReference type="RefSeq" id="XP_070911979.1">
    <property type="nucleotide sequence ID" value="XM_071055878.1"/>
</dbReference>
<dbReference type="Proteomes" id="UP001628179">
    <property type="component" value="Unassembled WGS sequence"/>
</dbReference>
<keyword evidence="3" id="KW-0234">DNA repair</keyword>
<dbReference type="SUPFAM" id="SSF52141">
    <property type="entry name" value="Uracil-DNA glycosylase-like"/>
    <property type="match status" value="1"/>
</dbReference>
<feature type="region of interest" description="Disordered" evidence="4">
    <location>
        <begin position="27"/>
        <end position="117"/>
    </location>
</feature>
<evidence type="ECO:0000313" key="7">
    <source>
        <dbReference type="Proteomes" id="UP001628179"/>
    </source>
</evidence>
<feature type="compositionally biased region" description="Low complexity" evidence="4">
    <location>
        <begin position="74"/>
        <end position="101"/>
    </location>
</feature>
<name>A0ABQ0FXN4_9PEZI</name>
<protein>
    <submittedName>
        <fullName evidence="6">Uracil DNA N-glycosylase Thp1</fullName>
    </submittedName>
</protein>
<dbReference type="PANTHER" id="PTHR12159:SF9">
    <property type="entry name" value="G_T MISMATCH-SPECIFIC THYMINE DNA GLYCOSYLASE"/>
    <property type="match status" value="1"/>
</dbReference>
<dbReference type="EMBL" id="BAAFSV010000001">
    <property type="protein sequence ID" value="GAB1310246.1"/>
    <property type="molecule type" value="Genomic_DNA"/>
</dbReference>
<keyword evidence="2" id="KW-0378">Hydrolase</keyword>
<evidence type="ECO:0000259" key="5">
    <source>
        <dbReference type="Pfam" id="PF03167"/>
    </source>
</evidence>
<evidence type="ECO:0000256" key="4">
    <source>
        <dbReference type="SAM" id="MobiDB-lite"/>
    </source>
</evidence>
<evidence type="ECO:0000256" key="1">
    <source>
        <dbReference type="ARBA" id="ARBA00022763"/>
    </source>
</evidence>
<proteinExistence type="predicted"/>
<feature type="domain" description="Uracil-DNA glycosylase-like" evidence="5">
    <location>
        <begin position="131"/>
        <end position="319"/>
    </location>
</feature>
<keyword evidence="1" id="KW-0227">DNA damage</keyword>
<accession>A0ABQ0FXN4</accession>
<dbReference type="InterPro" id="IPR036895">
    <property type="entry name" value="Uracil-DNA_glycosylase-like_sf"/>
</dbReference>
<organism evidence="6 7">
    <name type="scientific">Madurella fahalii</name>
    <dbReference type="NCBI Taxonomy" id="1157608"/>
    <lineage>
        <taxon>Eukaryota</taxon>
        <taxon>Fungi</taxon>
        <taxon>Dikarya</taxon>
        <taxon>Ascomycota</taxon>
        <taxon>Pezizomycotina</taxon>
        <taxon>Sordariomycetes</taxon>
        <taxon>Sordariomycetidae</taxon>
        <taxon>Sordariales</taxon>
        <taxon>Sordariales incertae sedis</taxon>
        <taxon>Madurella</taxon>
    </lineage>
</organism>
<evidence type="ECO:0000313" key="6">
    <source>
        <dbReference type="EMBL" id="GAB1310246.1"/>
    </source>
</evidence>
<dbReference type="CDD" id="cd10028">
    <property type="entry name" value="UDG-F2_TDG_MUG"/>
    <property type="match status" value="1"/>
</dbReference>
<sequence>MASQTAEDTGSSPSFEGRLKLANFMFNDGVPLSTGPRRSPRLSATGTPSSAATPSPVLSPVSTSRSPSKRKALAPAAADSDDAASPSSPSPSSSSATTSPSNKAKRARQKVPASYAPPSTYAHLPHLKDAIAPNLLIFFIGLNPGIETARTGHAYAHPTNLFWRLLHSSGITPRLCSPAEDRTLPALYSLGLTNIVSRPSRNGAELSKAEMDAGVDILEEKVRRWRPEVVCVVGKSIWESMWRVRHGRAIKASEFKYGWQDEAENMGLLEGGVQREEEKEEGVDYSGDWKGARIFVATSTSGLAATLKPKEKEEIWRELGEWTVQRRAERAAAAAAAAASPAAVVPVTAVEEA</sequence>
<reference evidence="6 7" key="1">
    <citation type="submission" date="2024-09" db="EMBL/GenBank/DDBJ databases">
        <title>Itraconazole resistance in Madurella fahalii resulting from another homologue of gene encoding cytochrome P450 14-alpha sterol demethylase (CYP51).</title>
        <authorList>
            <person name="Yoshioka I."/>
            <person name="Fahal A.H."/>
            <person name="Kaneko S."/>
            <person name="Yaguchi T."/>
        </authorList>
    </citation>
    <scope>NUCLEOTIDE SEQUENCE [LARGE SCALE GENOMIC DNA]</scope>
    <source>
        <strain evidence="6 7">IFM 68171</strain>
    </source>
</reference>
<dbReference type="InterPro" id="IPR015637">
    <property type="entry name" value="MUG/TDG"/>
</dbReference>
<dbReference type="GeneID" id="98171201"/>
<evidence type="ECO:0000256" key="2">
    <source>
        <dbReference type="ARBA" id="ARBA00022801"/>
    </source>
</evidence>
<comment type="caution">
    <text evidence="6">The sequence shown here is derived from an EMBL/GenBank/DDBJ whole genome shotgun (WGS) entry which is preliminary data.</text>
</comment>
<dbReference type="Pfam" id="PF03167">
    <property type="entry name" value="UDG"/>
    <property type="match status" value="1"/>
</dbReference>
<keyword evidence="7" id="KW-1185">Reference proteome</keyword>
<gene>
    <name evidence="6" type="primary">thp1</name>
    <name evidence="6" type="ORF">MFIFM68171_00456</name>
</gene>
<dbReference type="Gene3D" id="3.40.470.10">
    <property type="entry name" value="Uracil-DNA glycosylase-like domain"/>
    <property type="match status" value="1"/>
</dbReference>
<dbReference type="InterPro" id="IPR005122">
    <property type="entry name" value="Uracil-DNA_glycosylase-like"/>
</dbReference>
<feature type="compositionally biased region" description="Low complexity" evidence="4">
    <location>
        <begin position="43"/>
        <end position="66"/>
    </location>
</feature>